<proteinExistence type="predicted"/>
<reference evidence="1 2" key="1">
    <citation type="journal article" date="2019" name="Int. J. Syst. Evol. Microbiol.">
        <title>The Global Catalogue of Microorganisms (GCM) 10K type strain sequencing project: providing services to taxonomists for standard genome sequencing and annotation.</title>
        <authorList>
            <consortium name="The Broad Institute Genomics Platform"/>
            <consortium name="The Broad Institute Genome Sequencing Center for Infectious Disease"/>
            <person name="Wu L."/>
            <person name="Ma J."/>
        </authorList>
    </citation>
    <scope>NUCLEOTIDE SEQUENCE [LARGE SCALE GENOMIC DNA]</scope>
    <source>
        <strain evidence="1 2">JCM 1407</strain>
    </source>
</reference>
<dbReference type="Pfam" id="PF13151">
    <property type="entry name" value="DUF3990"/>
    <property type="match status" value="1"/>
</dbReference>
<evidence type="ECO:0000313" key="1">
    <source>
        <dbReference type="EMBL" id="GAA0746385.1"/>
    </source>
</evidence>
<accession>A0ABN1JTQ4</accession>
<comment type="caution">
    <text evidence="1">The sequence shown here is derived from an EMBL/GenBank/DDBJ whole genome shotgun (WGS) entry which is preliminary data.</text>
</comment>
<name>A0ABN1JTQ4_9CLOT</name>
<evidence type="ECO:0000313" key="2">
    <source>
        <dbReference type="Proteomes" id="UP001501510"/>
    </source>
</evidence>
<gene>
    <name evidence="1" type="ORF">GCM10008906_33910</name>
</gene>
<organism evidence="1 2">
    <name type="scientific">Clostridium oceanicum</name>
    <dbReference type="NCBI Taxonomy" id="1543"/>
    <lineage>
        <taxon>Bacteria</taxon>
        <taxon>Bacillati</taxon>
        <taxon>Bacillota</taxon>
        <taxon>Clostridia</taxon>
        <taxon>Eubacteriales</taxon>
        <taxon>Clostridiaceae</taxon>
        <taxon>Clostridium</taxon>
    </lineage>
</organism>
<dbReference type="Proteomes" id="UP001501510">
    <property type="component" value="Unassembled WGS sequence"/>
</dbReference>
<dbReference type="InterPro" id="IPR025051">
    <property type="entry name" value="DUF3990"/>
</dbReference>
<sequence>MEIYHGSNKAIETPRILKEGFTKDFSYGFYCTTILKQAKRWAARKGFGSGVISKYEFNLEYIFKENLSMLKFSEPSEEWLDFIVKCRSGELCDYDIIEGPMADDKIYNFINAYMGGNITREQFWALAKFDYPTHQLCFCTEKALKSIEYRGHING</sequence>
<keyword evidence="2" id="KW-1185">Reference proteome</keyword>
<dbReference type="EMBL" id="BAAACG010000019">
    <property type="protein sequence ID" value="GAA0746385.1"/>
    <property type="molecule type" value="Genomic_DNA"/>
</dbReference>
<dbReference type="RefSeq" id="WP_343763580.1">
    <property type="nucleotide sequence ID" value="NZ_BAAACG010000019.1"/>
</dbReference>
<protein>
    <submittedName>
        <fullName evidence="1">DUF3990 domain-containing protein</fullName>
    </submittedName>
</protein>